<accession>A0ABN7X593</accession>
<evidence type="ECO:0000313" key="3">
    <source>
        <dbReference type="Proteomes" id="UP000789901"/>
    </source>
</evidence>
<keyword evidence="3" id="KW-1185">Reference proteome</keyword>
<keyword evidence="1" id="KW-0175">Coiled coil</keyword>
<evidence type="ECO:0000256" key="1">
    <source>
        <dbReference type="SAM" id="Coils"/>
    </source>
</evidence>
<organism evidence="2 3">
    <name type="scientific">Gigaspora margarita</name>
    <dbReference type="NCBI Taxonomy" id="4874"/>
    <lineage>
        <taxon>Eukaryota</taxon>
        <taxon>Fungi</taxon>
        <taxon>Fungi incertae sedis</taxon>
        <taxon>Mucoromycota</taxon>
        <taxon>Glomeromycotina</taxon>
        <taxon>Glomeromycetes</taxon>
        <taxon>Diversisporales</taxon>
        <taxon>Gigasporaceae</taxon>
        <taxon>Gigaspora</taxon>
    </lineage>
</organism>
<reference evidence="2 3" key="1">
    <citation type="submission" date="2021-06" db="EMBL/GenBank/DDBJ databases">
        <authorList>
            <person name="Kallberg Y."/>
            <person name="Tangrot J."/>
            <person name="Rosling A."/>
        </authorList>
    </citation>
    <scope>NUCLEOTIDE SEQUENCE [LARGE SCALE GENOMIC DNA]</scope>
    <source>
        <strain evidence="2 3">120-4 pot B 10/14</strain>
    </source>
</reference>
<feature type="non-terminal residue" evidence="2">
    <location>
        <position position="113"/>
    </location>
</feature>
<comment type="caution">
    <text evidence="2">The sequence shown here is derived from an EMBL/GenBank/DDBJ whole genome shotgun (WGS) entry which is preliminary data.</text>
</comment>
<feature type="coiled-coil region" evidence="1">
    <location>
        <begin position="10"/>
        <end position="110"/>
    </location>
</feature>
<gene>
    <name evidence="2" type="ORF">GMARGA_LOCUS38847</name>
</gene>
<dbReference type="EMBL" id="CAJVQB010089274">
    <property type="protein sequence ID" value="CAG8847789.1"/>
    <property type="molecule type" value="Genomic_DNA"/>
</dbReference>
<name>A0ABN7X593_GIGMA</name>
<sequence length="113" mass="13326">IENTDLKSQNAVLKRDNEVFKSKKEGLERDNEALKSQTIIFEKDNENFKKYTDLLTKNAMDEETIKKLKKEIKETIDEKDKVENDLLKIIKEQKEEIKAMNELIVKLNAEKLE</sequence>
<dbReference type="Proteomes" id="UP000789901">
    <property type="component" value="Unassembled WGS sequence"/>
</dbReference>
<proteinExistence type="predicted"/>
<evidence type="ECO:0000313" key="2">
    <source>
        <dbReference type="EMBL" id="CAG8847789.1"/>
    </source>
</evidence>
<protein>
    <submittedName>
        <fullName evidence="2">13113_t:CDS:1</fullName>
    </submittedName>
</protein>
<feature type="non-terminal residue" evidence="2">
    <location>
        <position position="1"/>
    </location>
</feature>